<dbReference type="OrthoDB" id="6259853at2759"/>
<dbReference type="Pfam" id="PF08243">
    <property type="entry name" value="SPT2"/>
    <property type="match status" value="1"/>
</dbReference>
<accession>A0A830B0L3</accession>
<feature type="transmembrane region" description="Helical" evidence="4">
    <location>
        <begin position="300"/>
        <end position="317"/>
    </location>
</feature>
<dbReference type="PANTHER" id="PTHR22691:SF8">
    <property type="entry name" value="PROTEIN SPT2 HOMOLOG"/>
    <property type="match status" value="1"/>
</dbReference>
<evidence type="ECO:0000313" key="6">
    <source>
        <dbReference type="Proteomes" id="UP000653305"/>
    </source>
</evidence>
<feature type="compositionally biased region" description="Basic and acidic residues" evidence="3">
    <location>
        <begin position="1"/>
        <end position="12"/>
    </location>
</feature>
<comment type="caution">
    <text evidence="5">The sequence shown here is derived from an EMBL/GenBank/DDBJ whole genome shotgun (WGS) entry which is preliminary data.</text>
</comment>
<dbReference type="InterPro" id="IPR013256">
    <property type="entry name" value="Chromatin_SPT2"/>
</dbReference>
<evidence type="ECO:0000313" key="5">
    <source>
        <dbReference type="EMBL" id="GFP78852.1"/>
    </source>
</evidence>
<feature type="compositionally biased region" description="Polar residues" evidence="3">
    <location>
        <begin position="47"/>
        <end position="56"/>
    </location>
</feature>
<gene>
    <name evidence="5" type="ORF">PHJA_000028700</name>
</gene>
<keyword evidence="4" id="KW-0472">Membrane</keyword>
<evidence type="ECO:0000256" key="2">
    <source>
        <dbReference type="ARBA" id="ARBA00023054"/>
    </source>
</evidence>
<reference evidence="5" key="1">
    <citation type="submission" date="2020-07" db="EMBL/GenBank/DDBJ databases">
        <title>Ethylene signaling mediates host invasion by parasitic plants.</title>
        <authorList>
            <person name="Yoshida S."/>
        </authorList>
    </citation>
    <scope>NUCLEOTIDE SEQUENCE</scope>
    <source>
        <strain evidence="5">Okayama</strain>
    </source>
</reference>
<dbReference type="GO" id="GO:0042393">
    <property type="term" value="F:histone binding"/>
    <property type="evidence" value="ECO:0007669"/>
    <property type="project" value="TreeGrafter"/>
</dbReference>
<proteinExistence type="inferred from homology"/>
<dbReference type="SMART" id="SM00784">
    <property type="entry name" value="SPT2"/>
    <property type="match status" value="1"/>
</dbReference>
<sequence length="318" mass="34513">MKKKVEILKNTRDYSFLLSDDAEVPAPSKSLPPRNVSGPKTDARPAQQPSRISKQVANDRGRPPPPSNVQRKPMPSSSSQNKSKPLPERMAPPPASSKSSMDPRRSLGSNSGSGPGRPVGSKVGVPSRSSVPTNGRGAPAVARNSMSGGGAQRPAAPSSAISAQRRPMPSQHSQSGVQKSGPPRGQPSLGLRKPAPVQREYRESSKPKVMTKHALPSSRDQVKRPPPKPAPRHNSADERPKAKPKRRPHDEGSDDENAISMIREMFRYNPNKFRDDDDDSDMEAGFDDIMREEKRRSVSLTGYCVALTLFILGMTTVP</sequence>
<dbReference type="GO" id="GO:0003677">
    <property type="term" value="F:DNA binding"/>
    <property type="evidence" value="ECO:0007669"/>
    <property type="project" value="TreeGrafter"/>
</dbReference>
<dbReference type="GO" id="GO:0006334">
    <property type="term" value="P:nucleosome assembly"/>
    <property type="evidence" value="ECO:0007669"/>
    <property type="project" value="TreeGrafter"/>
</dbReference>
<organism evidence="5 6">
    <name type="scientific">Phtheirospermum japonicum</name>
    <dbReference type="NCBI Taxonomy" id="374723"/>
    <lineage>
        <taxon>Eukaryota</taxon>
        <taxon>Viridiplantae</taxon>
        <taxon>Streptophyta</taxon>
        <taxon>Embryophyta</taxon>
        <taxon>Tracheophyta</taxon>
        <taxon>Spermatophyta</taxon>
        <taxon>Magnoliopsida</taxon>
        <taxon>eudicotyledons</taxon>
        <taxon>Gunneridae</taxon>
        <taxon>Pentapetalae</taxon>
        <taxon>asterids</taxon>
        <taxon>lamiids</taxon>
        <taxon>Lamiales</taxon>
        <taxon>Orobanchaceae</taxon>
        <taxon>Orobanchaceae incertae sedis</taxon>
        <taxon>Phtheirospermum</taxon>
    </lineage>
</organism>
<evidence type="ECO:0000256" key="1">
    <source>
        <dbReference type="ARBA" id="ARBA00006461"/>
    </source>
</evidence>
<keyword evidence="2" id="KW-0175">Coiled coil</keyword>
<dbReference type="GO" id="GO:0005730">
    <property type="term" value="C:nucleolus"/>
    <property type="evidence" value="ECO:0007669"/>
    <property type="project" value="TreeGrafter"/>
</dbReference>
<dbReference type="Proteomes" id="UP000653305">
    <property type="component" value="Unassembled WGS sequence"/>
</dbReference>
<keyword evidence="4" id="KW-1133">Transmembrane helix</keyword>
<protein>
    <submittedName>
        <fullName evidence="5">Uncharacterized protein</fullName>
    </submittedName>
</protein>
<dbReference type="GO" id="GO:0006360">
    <property type="term" value="P:transcription by RNA polymerase I"/>
    <property type="evidence" value="ECO:0007669"/>
    <property type="project" value="TreeGrafter"/>
</dbReference>
<keyword evidence="4" id="KW-0812">Transmembrane</keyword>
<feature type="region of interest" description="Disordered" evidence="3">
    <location>
        <begin position="1"/>
        <end position="259"/>
    </location>
</feature>
<keyword evidence="6" id="KW-1185">Reference proteome</keyword>
<comment type="similarity">
    <text evidence="1">Belongs to the SPT2 family.</text>
</comment>
<dbReference type="AlphaFoldDB" id="A0A830B0L3"/>
<dbReference type="PANTHER" id="PTHR22691">
    <property type="entry name" value="YEAST SPT2-RELATED"/>
    <property type="match status" value="1"/>
</dbReference>
<dbReference type="EMBL" id="BMAC01000002">
    <property type="protein sequence ID" value="GFP78852.1"/>
    <property type="molecule type" value="Genomic_DNA"/>
</dbReference>
<evidence type="ECO:0000256" key="4">
    <source>
        <dbReference type="SAM" id="Phobius"/>
    </source>
</evidence>
<evidence type="ECO:0000256" key="3">
    <source>
        <dbReference type="SAM" id="MobiDB-lite"/>
    </source>
</evidence>
<name>A0A830B0L3_9LAMI</name>